<evidence type="ECO:0000313" key="1">
    <source>
        <dbReference type="EMBL" id="GGO31281.1"/>
    </source>
</evidence>
<dbReference type="Proteomes" id="UP000598196">
    <property type="component" value="Unassembled WGS sequence"/>
</dbReference>
<dbReference type="InterPro" id="IPR029055">
    <property type="entry name" value="Ntn_hydrolases_N"/>
</dbReference>
<proteinExistence type="predicted"/>
<accession>A0A918DCC0</accession>
<gene>
    <name evidence="1" type="ORF">GCM10010991_17100</name>
</gene>
<organism evidence="1 2">
    <name type="scientific">Gemmobacter aquaticus</name>
    <dbReference type="NCBI Taxonomy" id="490185"/>
    <lineage>
        <taxon>Bacteria</taxon>
        <taxon>Pseudomonadati</taxon>
        <taxon>Pseudomonadota</taxon>
        <taxon>Alphaproteobacteria</taxon>
        <taxon>Rhodobacterales</taxon>
        <taxon>Paracoccaceae</taxon>
        <taxon>Gemmobacter</taxon>
    </lineage>
</organism>
<evidence type="ECO:0000313" key="2">
    <source>
        <dbReference type="Proteomes" id="UP000598196"/>
    </source>
</evidence>
<dbReference type="InterPro" id="IPR016545">
    <property type="entry name" value="UCP009120_prtse"/>
</dbReference>
<dbReference type="AlphaFoldDB" id="A0A918DCC0"/>
<dbReference type="SUPFAM" id="SSF56235">
    <property type="entry name" value="N-terminal nucleophile aminohydrolases (Ntn hydrolases)"/>
    <property type="match status" value="1"/>
</dbReference>
<dbReference type="EMBL" id="BMLP01000002">
    <property type="protein sequence ID" value="GGO31281.1"/>
    <property type="molecule type" value="Genomic_DNA"/>
</dbReference>
<dbReference type="GO" id="GO:0005839">
    <property type="term" value="C:proteasome core complex"/>
    <property type="evidence" value="ECO:0007669"/>
    <property type="project" value="InterPro"/>
</dbReference>
<dbReference type="Gene3D" id="3.60.20.10">
    <property type="entry name" value="Glutamine Phosphoribosylpyrophosphate, subunit 1, domain 1"/>
    <property type="match status" value="1"/>
</dbReference>
<comment type="caution">
    <text evidence="1">The sequence shown here is derived from an EMBL/GenBank/DDBJ whole genome shotgun (WGS) entry which is preliminary data.</text>
</comment>
<dbReference type="CDD" id="cd03765">
    <property type="entry name" value="proteasome_beta_bacterial"/>
    <property type="match status" value="1"/>
</dbReference>
<dbReference type="PIRSF" id="PIRSF009120">
    <property type="entry name" value="UCP009120_prtse"/>
    <property type="match status" value="1"/>
</dbReference>
<reference evidence="1 2" key="1">
    <citation type="journal article" date="2014" name="Int. J. Syst. Evol. Microbiol.">
        <title>Complete genome sequence of Corynebacterium casei LMG S-19264T (=DSM 44701T), isolated from a smear-ripened cheese.</title>
        <authorList>
            <consortium name="US DOE Joint Genome Institute (JGI-PGF)"/>
            <person name="Walter F."/>
            <person name="Albersmeier A."/>
            <person name="Kalinowski J."/>
            <person name="Ruckert C."/>
        </authorList>
    </citation>
    <scope>NUCLEOTIDE SEQUENCE [LARGE SCALE GENOMIC DNA]</scope>
    <source>
        <strain evidence="1 2">CGMCC 1.7029</strain>
    </source>
</reference>
<sequence>MQQYCLIRIIATETNMTYCVGLLLNEGMVLLSDTRTNAGLDNISTYRKMFCFEDPGERVVAILTAGSLSVTQTTIARLREAIEDEESDGETSIMKAPTMLKVAEIVGNMLAEVRVEIGEKLSVMKQSASASMIVAGQRRGGAMRVFLIYPEGNFIEATEDTPFLQIGEHKYGKPILDRVVRPETSLADAQKAVLLSMDSTLRSNLSVGMPLDLVVIEKDACKVTLRRRIEAGDPQFRAMSEAWSAALRDGFGQIVI</sequence>
<dbReference type="GO" id="GO:0051603">
    <property type="term" value="P:proteolysis involved in protein catabolic process"/>
    <property type="evidence" value="ECO:0007669"/>
    <property type="project" value="InterPro"/>
</dbReference>
<keyword evidence="2" id="KW-1185">Reference proteome</keyword>
<dbReference type="Pfam" id="PF00227">
    <property type="entry name" value="Proteasome"/>
    <property type="match status" value="1"/>
</dbReference>
<protein>
    <submittedName>
        <fullName evidence="1">Peptidase</fullName>
    </submittedName>
</protein>
<name>A0A918DCC0_9RHOB</name>
<dbReference type="InterPro" id="IPR001353">
    <property type="entry name" value="Proteasome_sua/b"/>
</dbReference>